<feature type="transmembrane region" description="Helical" evidence="5">
    <location>
        <begin position="400"/>
        <end position="419"/>
    </location>
</feature>
<dbReference type="PROSITE" id="PS50850">
    <property type="entry name" value="MFS"/>
    <property type="match status" value="1"/>
</dbReference>
<dbReference type="Gene3D" id="1.20.1250.20">
    <property type="entry name" value="MFS general substrate transporter like domains"/>
    <property type="match status" value="1"/>
</dbReference>
<evidence type="ECO:0000313" key="7">
    <source>
        <dbReference type="EMBL" id="MFK4444594.1"/>
    </source>
</evidence>
<dbReference type="EMBL" id="JBIYDN010000015">
    <property type="protein sequence ID" value="MFK4444594.1"/>
    <property type="molecule type" value="Genomic_DNA"/>
</dbReference>
<evidence type="ECO:0000259" key="6">
    <source>
        <dbReference type="PROSITE" id="PS50850"/>
    </source>
</evidence>
<feature type="domain" description="Major facilitator superfamily (MFS) profile" evidence="6">
    <location>
        <begin position="12"/>
        <end position="506"/>
    </location>
</feature>
<comment type="subcellular location">
    <subcellularLocation>
        <location evidence="1">Membrane</location>
        <topology evidence="1">Multi-pass membrane protein</topology>
    </subcellularLocation>
</comment>
<keyword evidence="3 5" id="KW-1133">Transmembrane helix</keyword>
<keyword evidence="8" id="KW-1185">Reference proteome</keyword>
<feature type="transmembrane region" description="Helical" evidence="5">
    <location>
        <begin position="12"/>
        <end position="34"/>
    </location>
</feature>
<evidence type="ECO:0000256" key="5">
    <source>
        <dbReference type="SAM" id="Phobius"/>
    </source>
</evidence>
<proteinExistence type="predicted"/>
<dbReference type="RefSeq" id="WP_404609689.1">
    <property type="nucleotide sequence ID" value="NZ_JBIYDN010000015.1"/>
</dbReference>
<feature type="transmembrane region" description="Helical" evidence="5">
    <location>
        <begin position="223"/>
        <end position="247"/>
    </location>
</feature>
<protein>
    <submittedName>
        <fullName evidence="7">EmrB/QacA subfamily drug resistance transporter</fullName>
    </submittedName>
</protein>
<dbReference type="InterPro" id="IPR011701">
    <property type="entry name" value="MFS"/>
</dbReference>
<feature type="transmembrane region" description="Helical" evidence="5">
    <location>
        <begin position="356"/>
        <end position="379"/>
    </location>
</feature>
<dbReference type="InterPro" id="IPR005829">
    <property type="entry name" value="Sugar_transporter_CS"/>
</dbReference>
<keyword evidence="2 5" id="KW-0812">Transmembrane</keyword>
<dbReference type="InterPro" id="IPR036259">
    <property type="entry name" value="MFS_trans_sf"/>
</dbReference>
<feature type="transmembrane region" description="Helical" evidence="5">
    <location>
        <begin position="137"/>
        <end position="161"/>
    </location>
</feature>
<dbReference type="CDD" id="cd17321">
    <property type="entry name" value="MFS_MMR_MDR_like"/>
    <property type="match status" value="1"/>
</dbReference>
<gene>
    <name evidence="7" type="ORF">ABH943_004616</name>
</gene>
<feature type="transmembrane region" description="Helical" evidence="5">
    <location>
        <begin position="198"/>
        <end position="217"/>
    </location>
</feature>
<feature type="transmembrane region" description="Helical" evidence="5">
    <location>
        <begin position="268"/>
        <end position="289"/>
    </location>
</feature>
<dbReference type="PRINTS" id="PR01036">
    <property type="entry name" value="TCRTETB"/>
</dbReference>
<dbReference type="Pfam" id="PF07690">
    <property type="entry name" value="MFS_1"/>
    <property type="match status" value="1"/>
</dbReference>
<dbReference type="PROSITE" id="PS00216">
    <property type="entry name" value="SUGAR_TRANSPORT_1"/>
    <property type="match status" value="1"/>
</dbReference>
<reference evidence="7 8" key="1">
    <citation type="submission" date="2024-10" db="EMBL/GenBank/DDBJ databases">
        <authorList>
            <person name="Deangelis K."/>
            <person name="Huntemann M."/>
            <person name="Clum A."/>
            <person name="Wang J."/>
            <person name="Palaniappan K."/>
            <person name="Ritter S."/>
            <person name="Chen I.-M."/>
            <person name="Stamatis D."/>
            <person name="Reddy T."/>
            <person name="O'Malley R."/>
            <person name="Daum C."/>
            <person name="Ng V."/>
            <person name="Ivanova N."/>
            <person name="Kyrpides N."/>
            <person name="Woyke T."/>
        </authorList>
    </citation>
    <scope>NUCLEOTIDE SEQUENCE [LARGE SCALE GENOMIC DNA]</scope>
    <source>
        <strain evidence="7 8">GAS97</strain>
    </source>
</reference>
<feature type="transmembrane region" description="Helical" evidence="5">
    <location>
        <begin position="331"/>
        <end position="350"/>
    </location>
</feature>
<evidence type="ECO:0000256" key="4">
    <source>
        <dbReference type="ARBA" id="ARBA00023136"/>
    </source>
</evidence>
<feature type="transmembrane region" description="Helical" evidence="5">
    <location>
        <begin position="474"/>
        <end position="501"/>
    </location>
</feature>
<comment type="caution">
    <text evidence="7">The sequence shown here is derived from an EMBL/GenBank/DDBJ whole genome shotgun (WGS) entry which is preliminary data.</text>
</comment>
<sequence length="514" mass="54440">MTLVHPRKNSVALTAICLASLMFGLEISSVPVILPTLQKVLQGNFKEMQWIMNAYTIACTTVLMATGTLADRFGRKRIFMIAIVMFAITSLICGLAQSVSVLIVSRFLQGIAGGAMLICQVAVLSHQFQEGQARTRAFGAWGIIFGIGLGFGPIVGGVIVAVSDWKWVFLIHVLIAMVTLALVFKGVNESSDPQAKKLDLLGIVTLSLSVFGLAYFITQGPGLGFTSVTGISILIAAVISFILFIFAEKMNAHPMFDFSVFRIRNFSGALFGSMGMNFSFWPFMIYLPIYFQSSLGYDSVTAGSALLAYTLPTLVIPPLAERLSLRYHPGVVIPLGLFTIGTGFILMRAGSGAEHASWLTMLPGCLLAGIGLGLTNTPVTNTTTSSVPSTRAGMASGIDMSARLISLAINIALMGYILIEGILSSLRSSLSGSLDARQLRSLAERIAAGDLGALGQGFPGSGAMDSSGPAVHAALVHGFGLVMLYGCIGAWVLAVASFVMFGPRERGQEISPVV</sequence>
<dbReference type="InterPro" id="IPR020846">
    <property type="entry name" value="MFS_dom"/>
</dbReference>
<dbReference type="PANTHER" id="PTHR42718">
    <property type="entry name" value="MAJOR FACILITATOR SUPERFAMILY MULTIDRUG TRANSPORTER MFSC"/>
    <property type="match status" value="1"/>
</dbReference>
<accession>A0ABW8MLP0</accession>
<name>A0ABW8MLP0_9BURK</name>
<dbReference type="PANTHER" id="PTHR42718:SF49">
    <property type="entry name" value="EXPORT PROTEIN"/>
    <property type="match status" value="1"/>
</dbReference>
<organism evidence="7 8">
    <name type="scientific">Caballeronia udeis</name>
    <dbReference type="NCBI Taxonomy" id="1232866"/>
    <lineage>
        <taxon>Bacteria</taxon>
        <taxon>Pseudomonadati</taxon>
        <taxon>Pseudomonadota</taxon>
        <taxon>Betaproteobacteria</taxon>
        <taxon>Burkholderiales</taxon>
        <taxon>Burkholderiaceae</taxon>
        <taxon>Caballeronia</taxon>
    </lineage>
</organism>
<feature type="transmembrane region" description="Helical" evidence="5">
    <location>
        <begin position="54"/>
        <end position="71"/>
    </location>
</feature>
<dbReference type="SUPFAM" id="SSF103473">
    <property type="entry name" value="MFS general substrate transporter"/>
    <property type="match status" value="1"/>
</dbReference>
<evidence type="ECO:0000256" key="2">
    <source>
        <dbReference type="ARBA" id="ARBA00022692"/>
    </source>
</evidence>
<dbReference type="Proteomes" id="UP001620514">
    <property type="component" value="Unassembled WGS sequence"/>
</dbReference>
<feature type="transmembrane region" description="Helical" evidence="5">
    <location>
        <begin position="167"/>
        <end position="186"/>
    </location>
</feature>
<reference evidence="7 8" key="2">
    <citation type="submission" date="2024-11" db="EMBL/GenBank/DDBJ databases">
        <title>Using genomics to understand microbial adaptation to soil warming.</title>
        <authorList>
            <person name="Deangelis K.M. PhD."/>
        </authorList>
    </citation>
    <scope>NUCLEOTIDE SEQUENCE [LARGE SCALE GENOMIC DNA]</scope>
    <source>
        <strain evidence="7 8">GAS97</strain>
    </source>
</reference>
<keyword evidence="4 5" id="KW-0472">Membrane</keyword>
<feature type="transmembrane region" description="Helical" evidence="5">
    <location>
        <begin position="103"/>
        <end position="125"/>
    </location>
</feature>
<evidence type="ECO:0000313" key="8">
    <source>
        <dbReference type="Proteomes" id="UP001620514"/>
    </source>
</evidence>
<feature type="transmembrane region" description="Helical" evidence="5">
    <location>
        <begin position="78"/>
        <end position="97"/>
    </location>
</feature>
<feature type="transmembrane region" description="Helical" evidence="5">
    <location>
        <begin position="301"/>
        <end position="319"/>
    </location>
</feature>
<evidence type="ECO:0000256" key="3">
    <source>
        <dbReference type="ARBA" id="ARBA00022989"/>
    </source>
</evidence>
<evidence type="ECO:0000256" key="1">
    <source>
        <dbReference type="ARBA" id="ARBA00004141"/>
    </source>
</evidence>